<dbReference type="Proteomes" id="UP000814033">
    <property type="component" value="Unassembled WGS sequence"/>
</dbReference>
<proteinExistence type="predicted"/>
<accession>A0ACB8R1Z0</accession>
<gene>
    <name evidence="1" type="ORF">FA95DRAFT_1613696</name>
</gene>
<evidence type="ECO:0000313" key="1">
    <source>
        <dbReference type="EMBL" id="KAI0038013.1"/>
    </source>
</evidence>
<comment type="caution">
    <text evidence="1">The sequence shown here is derived from an EMBL/GenBank/DDBJ whole genome shotgun (WGS) entry which is preliminary data.</text>
</comment>
<reference evidence="1" key="1">
    <citation type="submission" date="2021-02" db="EMBL/GenBank/DDBJ databases">
        <authorList>
            <consortium name="DOE Joint Genome Institute"/>
            <person name="Ahrendt S."/>
            <person name="Looney B.P."/>
            <person name="Miyauchi S."/>
            <person name="Morin E."/>
            <person name="Drula E."/>
            <person name="Courty P.E."/>
            <person name="Chicoki N."/>
            <person name="Fauchery L."/>
            <person name="Kohler A."/>
            <person name="Kuo A."/>
            <person name="Labutti K."/>
            <person name="Pangilinan J."/>
            <person name="Lipzen A."/>
            <person name="Riley R."/>
            <person name="Andreopoulos W."/>
            <person name="He G."/>
            <person name="Johnson J."/>
            <person name="Barry K.W."/>
            <person name="Grigoriev I.V."/>
            <person name="Nagy L."/>
            <person name="Hibbett D."/>
            <person name="Henrissat B."/>
            <person name="Matheny P.B."/>
            <person name="Labbe J."/>
            <person name="Martin F."/>
        </authorList>
    </citation>
    <scope>NUCLEOTIDE SEQUENCE</scope>
    <source>
        <strain evidence="1">FP105234-sp</strain>
    </source>
</reference>
<organism evidence="1 2">
    <name type="scientific">Auriscalpium vulgare</name>
    <dbReference type="NCBI Taxonomy" id="40419"/>
    <lineage>
        <taxon>Eukaryota</taxon>
        <taxon>Fungi</taxon>
        <taxon>Dikarya</taxon>
        <taxon>Basidiomycota</taxon>
        <taxon>Agaricomycotina</taxon>
        <taxon>Agaricomycetes</taxon>
        <taxon>Russulales</taxon>
        <taxon>Auriscalpiaceae</taxon>
        <taxon>Auriscalpium</taxon>
    </lineage>
</organism>
<protein>
    <submittedName>
        <fullName evidence="1">Uncharacterized protein</fullName>
    </submittedName>
</protein>
<keyword evidence="2" id="KW-1185">Reference proteome</keyword>
<dbReference type="EMBL" id="MU276621">
    <property type="protein sequence ID" value="KAI0038013.1"/>
    <property type="molecule type" value="Genomic_DNA"/>
</dbReference>
<reference evidence="1" key="2">
    <citation type="journal article" date="2022" name="New Phytol.">
        <title>Evolutionary transition to the ectomycorrhizal habit in the genomes of a hyperdiverse lineage of mushroom-forming fungi.</title>
        <authorList>
            <person name="Looney B."/>
            <person name="Miyauchi S."/>
            <person name="Morin E."/>
            <person name="Drula E."/>
            <person name="Courty P.E."/>
            <person name="Kohler A."/>
            <person name="Kuo A."/>
            <person name="LaButti K."/>
            <person name="Pangilinan J."/>
            <person name="Lipzen A."/>
            <person name="Riley R."/>
            <person name="Andreopoulos W."/>
            <person name="He G."/>
            <person name="Johnson J."/>
            <person name="Nolan M."/>
            <person name="Tritt A."/>
            <person name="Barry K.W."/>
            <person name="Grigoriev I.V."/>
            <person name="Nagy L.G."/>
            <person name="Hibbett D."/>
            <person name="Henrissat B."/>
            <person name="Matheny P.B."/>
            <person name="Labbe J."/>
            <person name="Martin F.M."/>
        </authorList>
    </citation>
    <scope>NUCLEOTIDE SEQUENCE</scope>
    <source>
        <strain evidence="1">FP105234-sp</strain>
    </source>
</reference>
<evidence type="ECO:0000313" key="2">
    <source>
        <dbReference type="Proteomes" id="UP000814033"/>
    </source>
</evidence>
<name>A0ACB8R1Z0_9AGAM</name>
<sequence>MSGQPLPAPPVDFQGEKLKAYLRCVQYEQHGIKENNNIDGLSTAVAARVVGLMLLHLPSVDGITRTVTVINGIFSENTFMHLPLYQRQDAVSDEMDEMANSTIYIPTLALKRENFRCALDPSIIEYRRGLVEPPPPSDLLRCMESCWILPPLTNLTEEEKTMWYGDAEMRSVIYGTGIERMRNTMLLEANASFWFGELYMWLEPEDKAYRVCSTFQSILGRYPDKIKFNTSAFADDEKTPLPPPDPKVLAAHAGYARVVNLSGVREYIKEIAPETAWVR</sequence>